<reference evidence="1 2" key="1">
    <citation type="submission" date="2021-07" db="EMBL/GenBank/DDBJ databases">
        <title>Clostridium weizhouense sp. nov., an anaerobic bacterium isolated from activated sludge of Petroleum wastewater.</title>
        <authorList>
            <person name="Li Q."/>
        </authorList>
    </citation>
    <scope>NUCLEOTIDE SEQUENCE [LARGE SCALE GENOMIC DNA]</scope>
    <source>
        <strain evidence="1 2">YB-6</strain>
    </source>
</reference>
<evidence type="ECO:0000313" key="1">
    <source>
        <dbReference type="EMBL" id="MBW6408956.1"/>
    </source>
</evidence>
<gene>
    <name evidence="1" type="ORF">KYD98_02515</name>
</gene>
<proteinExistence type="predicted"/>
<accession>A0ABS7AKK4</accession>
<dbReference type="RefSeq" id="WP_219778022.1">
    <property type="nucleotide sequence ID" value="NZ_JAHXPT010000002.1"/>
</dbReference>
<name>A0ABS7AKK4_9CLOT</name>
<sequence length="61" mass="6852">MATRKIRVKDSAGNIYHLETESDVVLIASDKFKSSNVKGALEELEDKKVKKGMTWNELEGL</sequence>
<dbReference type="Proteomes" id="UP001519921">
    <property type="component" value="Unassembled WGS sequence"/>
</dbReference>
<keyword evidence="2" id="KW-1185">Reference proteome</keyword>
<dbReference type="EMBL" id="JAHXPT010000002">
    <property type="protein sequence ID" value="MBW6408956.1"/>
    <property type="molecule type" value="Genomic_DNA"/>
</dbReference>
<organism evidence="1 2">
    <name type="scientific">Clostridium weizhouense</name>
    <dbReference type="NCBI Taxonomy" id="2859781"/>
    <lineage>
        <taxon>Bacteria</taxon>
        <taxon>Bacillati</taxon>
        <taxon>Bacillota</taxon>
        <taxon>Clostridia</taxon>
        <taxon>Eubacteriales</taxon>
        <taxon>Clostridiaceae</taxon>
        <taxon>Clostridium</taxon>
    </lineage>
</organism>
<protein>
    <submittedName>
        <fullName evidence="1">Uncharacterized protein</fullName>
    </submittedName>
</protein>
<evidence type="ECO:0000313" key="2">
    <source>
        <dbReference type="Proteomes" id="UP001519921"/>
    </source>
</evidence>
<comment type="caution">
    <text evidence="1">The sequence shown here is derived from an EMBL/GenBank/DDBJ whole genome shotgun (WGS) entry which is preliminary data.</text>
</comment>